<dbReference type="AlphaFoldDB" id="A0A4Y8MV96"/>
<protein>
    <submittedName>
        <fullName evidence="1">Uncharacterized protein</fullName>
    </submittedName>
</protein>
<dbReference type="RefSeq" id="WP_134464199.1">
    <property type="nucleotide sequence ID" value="NZ_JBHSSZ010000028.1"/>
</dbReference>
<accession>A0A4Y8MV96</accession>
<dbReference type="GeneID" id="97309165"/>
<name>A0A4Y8MV96_9BURK</name>
<proteinExistence type="predicted"/>
<comment type="caution">
    <text evidence="1">The sequence shown here is derived from an EMBL/GenBank/DDBJ whole genome shotgun (WGS) entry which is preliminary data.</text>
</comment>
<evidence type="ECO:0000313" key="1">
    <source>
        <dbReference type="EMBL" id="TFE41292.1"/>
    </source>
</evidence>
<organism evidence="1 2">
    <name type="scientific">Paraburkholderia dipogonis</name>
    <dbReference type="NCBI Taxonomy" id="1211383"/>
    <lineage>
        <taxon>Bacteria</taxon>
        <taxon>Pseudomonadati</taxon>
        <taxon>Pseudomonadota</taxon>
        <taxon>Betaproteobacteria</taxon>
        <taxon>Burkholderiales</taxon>
        <taxon>Burkholderiaceae</taxon>
        <taxon>Paraburkholderia</taxon>
    </lineage>
</organism>
<gene>
    <name evidence="1" type="ORF">E2553_31960</name>
</gene>
<dbReference type="EMBL" id="SNVI01000002">
    <property type="protein sequence ID" value="TFE41292.1"/>
    <property type="molecule type" value="Genomic_DNA"/>
</dbReference>
<reference evidence="1 2" key="1">
    <citation type="submission" date="2019-03" db="EMBL/GenBank/DDBJ databases">
        <title>Complete Genome Sequence of Paraburkholderia dipogonis ICMP 19430T, a Nitrogen-fixing Symbiont of the South African Invasive Legume Dipogon lignosus in New Zealand.</title>
        <authorList>
            <person name="De Meyer S.E."/>
        </authorList>
    </citation>
    <scope>NUCLEOTIDE SEQUENCE [LARGE SCALE GENOMIC DNA]</scope>
    <source>
        <strain evidence="1 2">ICMP 19430</strain>
    </source>
</reference>
<sequence>MHFLIEDNSFIFAGPARNSIFGLAQIDRRRALFVGQFRPSSVRKRLRRCDMPPSVLFPAERLLTGF</sequence>
<dbReference type="Proteomes" id="UP000297385">
    <property type="component" value="Unassembled WGS sequence"/>
</dbReference>
<evidence type="ECO:0000313" key="2">
    <source>
        <dbReference type="Proteomes" id="UP000297385"/>
    </source>
</evidence>